<sequence>MVQESKASRLRPRKVHARENNQWRLTPPFSVLSRWRHRSCVFESPTTIRQLDRYGYVLILTDIVLAATRCPNIGSCPGKYEIIIGATKVFRSIDSPSEGSTREMTTLSTSKHGLIFSDFPQEVLRIIDSQGVLVFDRKPVL</sequence>
<gene>
    <name evidence="1" type="ORF">BDV37DRAFT_103699</name>
</gene>
<evidence type="ECO:0000313" key="1">
    <source>
        <dbReference type="EMBL" id="KAE8404928.1"/>
    </source>
</evidence>
<accession>A0A5N7DGZ0</accession>
<organism evidence="1 2">
    <name type="scientific">Aspergillus pseudonomiae</name>
    <dbReference type="NCBI Taxonomy" id="1506151"/>
    <lineage>
        <taxon>Eukaryota</taxon>
        <taxon>Fungi</taxon>
        <taxon>Dikarya</taxon>
        <taxon>Ascomycota</taxon>
        <taxon>Pezizomycotina</taxon>
        <taxon>Eurotiomycetes</taxon>
        <taxon>Eurotiomycetidae</taxon>
        <taxon>Eurotiales</taxon>
        <taxon>Aspergillaceae</taxon>
        <taxon>Aspergillus</taxon>
        <taxon>Aspergillus subgen. Circumdati</taxon>
    </lineage>
</organism>
<dbReference type="RefSeq" id="XP_031942247.1">
    <property type="nucleotide sequence ID" value="XM_032078229.1"/>
</dbReference>
<keyword evidence="2" id="KW-1185">Reference proteome</keyword>
<dbReference type="EMBL" id="ML736764">
    <property type="protein sequence ID" value="KAE8404928.1"/>
    <property type="molecule type" value="Genomic_DNA"/>
</dbReference>
<name>A0A5N7DGZ0_9EURO</name>
<dbReference type="Proteomes" id="UP000325579">
    <property type="component" value="Unassembled WGS sequence"/>
</dbReference>
<reference evidence="1 2" key="1">
    <citation type="submission" date="2019-04" db="EMBL/GenBank/DDBJ databases">
        <authorList>
            <consortium name="DOE Joint Genome Institute"/>
            <person name="Mondo S."/>
            <person name="Kjaerbolling I."/>
            <person name="Vesth T."/>
            <person name="Frisvad J.C."/>
            <person name="Nybo J.L."/>
            <person name="Theobald S."/>
            <person name="Kildgaard S."/>
            <person name="Isbrandt T."/>
            <person name="Kuo A."/>
            <person name="Sato A."/>
            <person name="Lyhne E.K."/>
            <person name="Kogle M.E."/>
            <person name="Wiebenga A."/>
            <person name="Kun R.S."/>
            <person name="Lubbers R.J."/>
            <person name="Makela M.R."/>
            <person name="Barry K."/>
            <person name="Chovatia M."/>
            <person name="Clum A."/>
            <person name="Daum C."/>
            <person name="Haridas S."/>
            <person name="He G."/>
            <person name="LaButti K."/>
            <person name="Lipzen A."/>
            <person name="Riley R."/>
            <person name="Salamov A."/>
            <person name="Simmons B.A."/>
            <person name="Magnuson J.K."/>
            <person name="Henrissat B."/>
            <person name="Mortensen U.H."/>
            <person name="Larsen T.O."/>
            <person name="Devries R.P."/>
            <person name="Grigoriev I.V."/>
            <person name="Machida M."/>
            <person name="Baker S.E."/>
            <person name="Andersen M.R."/>
            <person name="Cantor M.N."/>
            <person name="Hua S.X."/>
        </authorList>
    </citation>
    <scope>NUCLEOTIDE SEQUENCE [LARGE SCALE GENOMIC DNA]</scope>
    <source>
        <strain evidence="1 2">CBS 119388</strain>
    </source>
</reference>
<dbReference type="AlphaFoldDB" id="A0A5N7DGZ0"/>
<evidence type="ECO:0000313" key="2">
    <source>
        <dbReference type="Proteomes" id="UP000325579"/>
    </source>
</evidence>
<proteinExistence type="predicted"/>
<dbReference type="GeneID" id="43662920"/>
<protein>
    <submittedName>
        <fullName evidence="1">Uncharacterized protein</fullName>
    </submittedName>
</protein>